<comment type="caution">
    <text evidence="1">The sequence shown here is derived from an EMBL/GenBank/DDBJ whole genome shotgun (WGS) entry which is preliminary data.</text>
</comment>
<evidence type="ECO:0000313" key="2">
    <source>
        <dbReference type="Proteomes" id="UP000283569"/>
    </source>
</evidence>
<dbReference type="EMBL" id="MRDB01000060">
    <property type="protein sequence ID" value="RKL29007.1"/>
    <property type="molecule type" value="Genomic_DNA"/>
</dbReference>
<name>A0A420SIA7_GIBIN</name>
<proteinExistence type="predicted"/>
<sequence>MTIDGLLASLIYLDDTRPGTTHVPHAELRDRAHWQDILDFQIEVKQYWDALTNITQIEDLPGLDSLLKAFPTPVQLYEAAIFTFRSISTGSEPSSLENIFAICSLSYVASMCSRKMGKPDVNNIFHGINVWRDSMGDPQNRQLFDDLIQRLWGDSGGDMPTFLSQTEQFLYSVSPFSGQDYIPPQSTTMQDISLFGDFPDPFWGGLFEVPSSLHGPNSQLTGTTPGFTLTVLDTPEPQLSAGNLRQSAVMNILTSFIANWEDLMDILSGHGVTTKGPHSDVSLEVKNFTQALRQHDSFGDPSARGILAIVDRFVDLKYFQSIDEIRDYIIIVGKEILPNGQMFAKVCKAVYSSTDMTKMPRVARRQRTDRPPERKLTANFISFFMFPVQHRKIVQSHSSQLTAFPMEAGDPSKEAISAIDGLLACLMYLDKTNSQVMSPFVHDLETQIGHYWERLGQIVSTRATPSLTTLFNSFNSSTTFLEVAIFTFRNVLVGAKPDSFNAIFPLCSLSYIASCCLQRGRLQTNDIFRDIDVWRNAIRDPQDRQTFSDLVAVVWPQVSTVLIDDTLNSQMPPRIRLGASTQSITATESSALVFDFVQDDLLFSDLSNAAWELDLVPDSSVAIDTKNSRPTSSALEDLQGSTIVSNLICYLTECGDLLHVFSGRGVTVKNLYSCIAFTQGGSETKNRVDSCVQRLKSGGSSQNPCMAGILSIVERFVALGYLQTPEELLKYMLCVGRVSGQMPLEMGATFD</sequence>
<dbReference type="AlphaFoldDB" id="A0A420SIA7"/>
<dbReference type="Proteomes" id="UP000283569">
    <property type="component" value="Unassembled WGS sequence"/>
</dbReference>
<evidence type="ECO:0000313" key="1">
    <source>
        <dbReference type="EMBL" id="RKL29007.1"/>
    </source>
</evidence>
<accession>A0A420SIA7</accession>
<reference evidence="1 2" key="1">
    <citation type="journal article" date="2018" name="Sci. Rep.">
        <title>Characterisation of pathogen-specific regions and novel effector candidates in Fusarium oxysporum f. sp. cepae.</title>
        <authorList>
            <person name="Armitage A.D."/>
            <person name="Taylor A."/>
            <person name="Sobczyk M.K."/>
            <person name="Baxter L."/>
            <person name="Greenfield B.P."/>
            <person name="Bates H.J."/>
            <person name="Wilson F."/>
            <person name="Jackson A.C."/>
            <person name="Ott S."/>
            <person name="Harrison R.J."/>
            <person name="Clarkson J.P."/>
        </authorList>
    </citation>
    <scope>NUCLEOTIDE SEQUENCE [LARGE SCALE GENOMIC DNA]</scope>
    <source>
        <strain evidence="1 2">Fp_A8</strain>
    </source>
</reference>
<organism evidence="1 2">
    <name type="scientific">Gibberella intermedia</name>
    <name type="common">Bulb rot disease fungus</name>
    <name type="synonym">Fusarium proliferatum</name>
    <dbReference type="NCBI Taxonomy" id="948311"/>
    <lineage>
        <taxon>Eukaryota</taxon>
        <taxon>Fungi</taxon>
        <taxon>Dikarya</taxon>
        <taxon>Ascomycota</taxon>
        <taxon>Pezizomycotina</taxon>
        <taxon>Sordariomycetes</taxon>
        <taxon>Hypocreomycetidae</taxon>
        <taxon>Hypocreales</taxon>
        <taxon>Nectriaceae</taxon>
        <taxon>Fusarium</taxon>
        <taxon>Fusarium fujikuroi species complex</taxon>
    </lineage>
</organism>
<protein>
    <submittedName>
        <fullName evidence="1">Uncharacterized protein</fullName>
    </submittedName>
</protein>
<gene>
    <name evidence="1" type="ORF">BFJ72_g12231</name>
</gene>